<evidence type="ECO:0000313" key="2">
    <source>
        <dbReference type="EMBL" id="SEF46037.1"/>
    </source>
</evidence>
<proteinExistence type="predicted"/>
<gene>
    <name evidence="2" type="ORF">SAMN03080598_00300</name>
</gene>
<feature type="transmembrane region" description="Helical" evidence="1">
    <location>
        <begin position="126"/>
        <end position="147"/>
    </location>
</feature>
<keyword evidence="1" id="KW-1133">Transmembrane helix</keyword>
<dbReference type="STRING" id="1120964.GCA_001313265_02458"/>
<feature type="transmembrane region" description="Helical" evidence="1">
    <location>
        <begin position="252"/>
        <end position="275"/>
    </location>
</feature>
<accession>A0A1H5S895</accession>
<name>A0A1H5S895_9BACT</name>
<organism evidence="2 3">
    <name type="scientific">Algoriphagus boritolerans DSM 17298 = JCM 18970</name>
    <dbReference type="NCBI Taxonomy" id="1120964"/>
    <lineage>
        <taxon>Bacteria</taxon>
        <taxon>Pseudomonadati</taxon>
        <taxon>Bacteroidota</taxon>
        <taxon>Cytophagia</taxon>
        <taxon>Cytophagales</taxon>
        <taxon>Cyclobacteriaceae</taxon>
        <taxon>Algoriphagus</taxon>
    </lineage>
</organism>
<protein>
    <submittedName>
        <fullName evidence="2">Uncharacterized protein</fullName>
    </submittedName>
</protein>
<keyword evidence="3" id="KW-1185">Reference proteome</keyword>
<dbReference type="Proteomes" id="UP000236736">
    <property type="component" value="Unassembled WGS sequence"/>
</dbReference>
<evidence type="ECO:0000256" key="1">
    <source>
        <dbReference type="SAM" id="Phobius"/>
    </source>
</evidence>
<dbReference type="OrthoDB" id="820796at2"/>
<reference evidence="3" key="1">
    <citation type="submission" date="2016-10" db="EMBL/GenBank/DDBJ databases">
        <authorList>
            <person name="Varghese N."/>
            <person name="Submissions S."/>
        </authorList>
    </citation>
    <scope>NUCLEOTIDE SEQUENCE [LARGE SCALE GENOMIC DNA]</scope>
    <source>
        <strain evidence="3">DSM 17298</strain>
    </source>
</reference>
<feature type="transmembrane region" description="Helical" evidence="1">
    <location>
        <begin position="27"/>
        <end position="45"/>
    </location>
</feature>
<feature type="transmembrane region" description="Helical" evidence="1">
    <location>
        <begin position="229"/>
        <end position="246"/>
    </location>
</feature>
<keyword evidence="1" id="KW-0812">Transmembrane</keyword>
<sequence>MRRIFQYQINSYDKFHLLWESPKASKLISNIVVITFLIGLLVALLSHFDLLPSGMQINIFFSIELAFNVLLIFEAMSLIFLFPNSVADSVGKQFEIISLILLRDAFKEFGHYLDDLEWNKDFLVEMIPIISDAFGAILVFLITGLFYRAQRHFRITRNYEEQSGFIKIKKLLSIYLVFFFVVIGLYDLFMAYESQTFNSSVKLFYNLLIFTDVFILLYSLRYTTKYFNLFRYSSFALATIFLRLTLSAPAYYNVLLAVIAGLMVLLVTYIYNYLLTKTESSKELKTVSTTE</sequence>
<feature type="transmembrane region" description="Helical" evidence="1">
    <location>
        <begin position="203"/>
        <end position="220"/>
    </location>
</feature>
<evidence type="ECO:0000313" key="3">
    <source>
        <dbReference type="Proteomes" id="UP000236736"/>
    </source>
</evidence>
<keyword evidence="1" id="KW-0472">Membrane</keyword>
<dbReference type="AlphaFoldDB" id="A0A1H5S895"/>
<feature type="transmembrane region" description="Helical" evidence="1">
    <location>
        <begin position="172"/>
        <end position="191"/>
    </location>
</feature>
<dbReference type="EMBL" id="FNVR01000001">
    <property type="protein sequence ID" value="SEF46037.1"/>
    <property type="molecule type" value="Genomic_DNA"/>
</dbReference>
<dbReference type="RefSeq" id="WP_103923014.1">
    <property type="nucleotide sequence ID" value="NZ_FNVR01000001.1"/>
</dbReference>
<feature type="transmembrane region" description="Helical" evidence="1">
    <location>
        <begin position="57"/>
        <end position="82"/>
    </location>
</feature>